<dbReference type="RefSeq" id="WP_136843139.1">
    <property type="nucleotide sequence ID" value="NZ_SWBR01000004.1"/>
</dbReference>
<dbReference type="OrthoDB" id="6091628at2"/>
<evidence type="ECO:0000313" key="2">
    <source>
        <dbReference type="EMBL" id="TKC06793.1"/>
    </source>
</evidence>
<feature type="coiled-coil region" evidence="1">
    <location>
        <begin position="442"/>
        <end position="469"/>
    </location>
</feature>
<protein>
    <submittedName>
        <fullName evidence="2">Uncharacterized protein</fullName>
    </submittedName>
</protein>
<organism evidence="2 3">
    <name type="scientific">Pedobacter polaris</name>
    <dbReference type="NCBI Taxonomy" id="2571273"/>
    <lineage>
        <taxon>Bacteria</taxon>
        <taxon>Pseudomonadati</taxon>
        <taxon>Bacteroidota</taxon>
        <taxon>Sphingobacteriia</taxon>
        <taxon>Sphingobacteriales</taxon>
        <taxon>Sphingobacteriaceae</taxon>
        <taxon>Pedobacter</taxon>
    </lineage>
</organism>
<dbReference type="AlphaFoldDB" id="A0A4U1CN83"/>
<dbReference type="EMBL" id="SWBR01000004">
    <property type="protein sequence ID" value="TKC06793.1"/>
    <property type="molecule type" value="Genomic_DNA"/>
</dbReference>
<sequence length="1163" mass="131070">MTTLKLLVPINLDVLVVNNNTTTLWKDISLTIDNLKETEYSNYRGLGTYLEKRIQTPGLKNDIGKVIEDGIHLHWTLPNSFRKGTYQEDGSLDFPKAPNRWLIIRMDQDQNCKSWIVESDKINKVKNAKCNWIGENKKDKGLVPLSIGNSSSFIEWNENAEEPAIDLTIMAPGNPDFAASYMHCKNVFGFYDDMKDETEKPLTLGTDYTYQVYGWFSNQKKDPLNECNDLEKLKETLGKLSFSIENVKEITKNNNIDGLVCHAMINTVPWLKKSTDIIPSTVSIGIGNSTSEAMASLLLANSKSSEKAMPDKLLGAYQYKAMEENGIEGDGLNLLRKQVHARSFQPVNGGTLWVVEAKDKKKGPEQKDENDFGIIPFPPEVSEALKELNELQHTYDNCANKLTSNQAELYALKYKKAYMKSIDSQTDGLDTKTLTKAINDGIIEIKTNINLLNTDLKKLKEKSKALDDKGKAIYTGDIVNKFKKLQNLLPEHDVKEVPMPKFYEPADPAVVIAGLKPAIKYINTNEVIQCRVRTQLANQFIFGIGYITTDDLATAATRKIMDKVASTSVPNDIKELILESFLLNPLTAGFVAKALRADISAVKDVINQFEENASSYARQDKQPCYLPKFAEKKWKQPWNPLYLEWGVKWESSYQKNHVNALKGWKFGDAKNAIDFKYDVKLKSTNAPITEYNGRVLLSNQLVNKVKELNDKLKLELFNDFSPMSQTLSGFGSQLLMRYHGLQLPIVNNDLKIDLEDYQIINDQNPWSPMMMGYSFYPVRSGLLKVAMLRVIDSFGQVLEVFPGKKSLLSSGKELMKSSAGMLKTEESIEFKLGPRIIQPTRLRFEWINKNSFNPRVTDSDPATSPLCGWFLYNKLDDNISVYNARGVELGILVDKGDKTVDLVKAPGCNQLGHFTDNALRNTVLFMRENSTNYNKVKERLISVTEKMQSVASRQQLTMALPIGFPIAVATARFVVELKDLPAHDQSFSAVISKTKFDPIKYTLNIGNDLNKADGLSGYFLNENYNEFKKPVDENSGAPTVEFETGMVQQLTLLLDPRAMVSLSSGILPMATYTLPPHAFTRELKNLNLRFLATPVISPVANLKIPLLQRNDISWDFIRNTTTDEDIIGDTGKSQLRFDSVYAIEGWLKMTQKETEDVDQKSQS</sequence>
<gene>
    <name evidence="2" type="ORF">FA048_16480</name>
</gene>
<name>A0A4U1CN83_9SPHI</name>
<dbReference type="Proteomes" id="UP000309488">
    <property type="component" value="Unassembled WGS sequence"/>
</dbReference>
<accession>A0A4U1CN83</accession>
<evidence type="ECO:0000313" key="3">
    <source>
        <dbReference type="Proteomes" id="UP000309488"/>
    </source>
</evidence>
<proteinExistence type="predicted"/>
<keyword evidence="1" id="KW-0175">Coiled coil</keyword>
<keyword evidence="3" id="KW-1185">Reference proteome</keyword>
<comment type="caution">
    <text evidence="2">The sequence shown here is derived from an EMBL/GenBank/DDBJ whole genome shotgun (WGS) entry which is preliminary data.</text>
</comment>
<evidence type="ECO:0000256" key="1">
    <source>
        <dbReference type="SAM" id="Coils"/>
    </source>
</evidence>
<reference evidence="2 3" key="1">
    <citation type="submission" date="2019-04" db="EMBL/GenBank/DDBJ databases">
        <title>Pedobacter sp. RP-3-22 sp. nov., isolated from Arctic soil.</title>
        <authorList>
            <person name="Dahal R.H."/>
            <person name="Kim D.-U."/>
        </authorList>
    </citation>
    <scope>NUCLEOTIDE SEQUENCE [LARGE SCALE GENOMIC DNA]</scope>
    <source>
        <strain evidence="2 3">RP-3-22</strain>
    </source>
</reference>